<dbReference type="GO" id="GO:0003700">
    <property type="term" value="F:DNA-binding transcription factor activity"/>
    <property type="evidence" value="ECO:0007669"/>
    <property type="project" value="TreeGrafter"/>
</dbReference>
<dbReference type="RefSeq" id="WP_229813950.1">
    <property type="nucleotide sequence ID" value="NZ_BMZA01000005.1"/>
</dbReference>
<evidence type="ECO:0000313" key="3">
    <source>
        <dbReference type="Proteomes" id="UP000648075"/>
    </source>
</evidence>
<keyword evidence="1" id="KW-0238">DNA-binding</keyword>
<reference evidence="2" key="1">
    <citation type="journal article" date="2014" name="Int. J. Syst. Evol. Microbiol.">
        <title>Complete genome sequence of Corynebacterium casei LMG S-19264T (=DSM 44701T), isolated from a smear-ripened cheese.</title>
        <authorList>
            <consortium name="US DOE Joint Genome Institute (JGI-PGF)"/>
            <person name="Walter F."/>
            <person name="Albersmeier A."/>
            <person name="Kalinowski J."/>
            <person name="Ruckert C."/>
        </authorList>
    </citation>
    <scope>NUCLEOTIDE SEQUENCE</scope>
    <source>
        <strain evidence="2">KCTC 32255</strain>
    </source>
</reference>
<dbReference type="PROSITE" id="PS51197">
    <property type="entry name" value="HTH_RRF2_2"/>
    <property type="match status" value="1"/>
</dbReference>
<dbReference type="Gene3D" id="1.10.10.10">
    <property type="entry name" value="Winged helix-like DNA-binding domain superfamily/Winged helix DNA-binding domain"/>
    <property type="match status" value="1"/>
</dbReference>
<protein>
    <submittedName>
        <fullName evidence="2">Rrf2 family transcriptional regulator</fullName>
    </submittedName>
</protein>
<comment type="caution">
    <text evidence="2">The sequence shown here is derived from an EMBL/GenBank/DDBJ whole genome shotgun (WGS) entry which is preliminary data.</text>
</comment>
<sequence length="126" mass="13462">MQLTRHTDFALRLLIHLARLEGGRATIAAVAEEQDIPRTHLMKIAAALAHAGFVAATRGRGGGVVLARPAEDIRIGDVVAAMEPDRALVNCSGCRVARRCTLPRQLDKAMGAFLAVLNEKTLAEIA</sequence>
<dbReference type="AlphaFoldDB" id="A0A918PEH7"/>
<dbReference type="Pfam" id="PF02082">
    <property type="entry name" value="Rrf2"/>
    <property type="match status" value="1"/>
</dbReference>
<dbReference type="Proteomes" id="UP000648075">
    <property type="component" value="Unassembled WGS sequence"/>
</dbReference>
<dbReference type="InterPro" id="IPR000944">
    <property type="entry name" value="Tscrpt_reg_Rrf2"/>
</dbReference>
<evidence type="ECO:0000256" key="1">
    <source>
        <dbReference type="ARBA" id="ARBA00023125"/>
    </source>
</evidence>
<dbReference type="EMBL" id="BMZA01000005">
    <property type="protein sequence ID" value="GGZ03564.1"/>
    <property type="molecule type" value="Genomic_DNA"/>
</dbReference>
<dbReference type="SUPFAM" id="SSF46785">
    <property type="entry name" value="Winged helix' DNA-binding domain"/>
    <property type="match status" value="1"/>
</dbReference>
<dbReference type="NCBIfam" id="TIGR00738">
    <property type="entry name" value="rrf2_super"/>
    <property type="match status" value="1"/>
</dbReference>
<organism evidence="2 3">
    <name type="scientific">Novosphingobium colocasiae</name>
    <dbReference type="NCBI Taxonomy" id="1256513"/>
    <lineage>
        <taxon>Bacteria</taxon>
        <taxon>Pseudomonadati</taxon>
        <taxon>Pseudomonadota</taxon>
        <taxon>Alphaproteobacteria</taxon>
        <taxon>Sphingomonadales</taxon>
        <taxon>Sphingomonadaceae</taxon>
        <taxon>Novosphingobium</taxon>
    </lineage>
</organism>
<gene>
    <name evidence="2" type="ORF">GCM10011614_18170</name>
</gene>
<keyword evidence="3" id="KW-1185">Reference proteome</keyword>
<dbReference type="GO" id="GO:0003677">
    <property type="term" value="F:DNA binding"/>
    <property type="evidence" value="ECO:0007669"/>
    <property type="project" value="UniProtKB-KW"/>
</dbReference>
<evidence type="ECO:0000313" key="2">
    <source>
        <dbReference type="EMBL" id="GGZ03564.1"/>
    </source>
</evidence>
<name>A0A918PEH7_9SPHN</name>
<proteinExistence type="predicted"/>
<dbReference type="InterPro" id="IPR036388">
    <property type="entry name" value="WH-like_DNA-bd_sf"/>
</dbReference>
<reference evidence="2" key="2">
    <citation type="submission" date="2020-09" db="EMBL/GenBank/DDBJ databases">
        <authorList>
            <person name="Sun Q."/>
            <person name="Kim S."/>
        </authorList>
    </citation>
    <scope>NUCLEOTIDE SEQUENCE</scope>
    <source>
        <strain evidence="2">KCTC 32255</strain>
    </source>
</reference>
<dbReference type="GO" id="GO:0005829">
    <property type="term" value="C:cytosol"/>
    <property type="evidence" value="ECO:0007669"/>
    <property type="project" value="TreeGrafter"/>
</dbReference>
<accession>A0A918PEH7</accession>
<dbReference type="InterPro" id="IPR036390">
    <property type="entry name" value="WH_DNA-bd_sf"/>
</dbReference>
<dbReference type="PANTHER" id="PTHR33221:SF4">
    <property type="entry name" value="HTH-TYPE TRANSCRIPTIONAL REPRESSOR NSRR"/>
    <property type="match status" value="1"/>
</dbReference>
<dbReference type="PANTHER" id="PTHR33221">
    <property type="entry name" value="WINGED HELIX-TURN-HELIX TRANSCRIPTIONAL REGULATOR, RRF2 FAMILY"/>
    <property type="match status" value="1"/>
</dbReference>